<protein>
    <submittedName>
        <fullName evidence="2">Uncharacterized protein</fullName>
    </submittedName>
</protein>
<reference evidence="2 3" key="1">
    <citation type="submission" date="2023-05" db="EMBL/GenBank/DDBJ databases">
        <title>B98-5 Cell Line De Novo Hybrid Assembly: An Optical Mapping Approach.</title>
        <authorList>
            <person name="Kananen K."/>
            <person name="Auerbach J.A."/>
            <person name="Kautto E."/>
            <person name="Blachly J.S."/>
        </authorList>
    </citation>
    <scope>NUCLEOTIDE SEQUENCE [LARGE SCALE GENOMIC DNA]</scope>
    <source>
        <strain evidence="2">B95-8</strain>
        <tissue evidence="2">Cell line</tissue>
    </source>
</reference>
<feature type="compositionally biased region" description="Low complexity" evidence="1">
    <location>
        <begin position="55"/>
        <end position="79"/>
    </location>
</feature>
<keyword evidence="3" id="KW-1185">Reference proteome</keyword>
<evidence type="ECO:0000256" key="1">
    <source>
        <dbReference type="SAM" id="MobiDB-lite"/>
    </source>
</evidence>
<feature type="compositionally biased region" description="Polar residues" evidence="1">
    <location>
        <begin position="82"/>
        <end position="93"/>
    </location>
</feature>
<comment type="caution">
    <text evidence="2">The sequence shown here is derived from an EMBL/GenBank/DDBJ whole genome shotgun (WGS) entry which is preliminary data.</text>
</comment>
<evidence type="ECO:0000313" key="3">
    <source>
        <dbReference type="Proteomes" id="UP001266305"/>
    </source>
</evidence>
<evidence type="ECO:0000313" key="2">
    <source>
        <dbReference type="EMBL" id="KAK2100253.1"/>
    </source>
</evidence>
<dbReference type="EMBL" id="JASSZA010000010">
    <property type="protein sequence ID" value="KAK2100253.1"/>
    <property type="molecule type" value="Genomic_DNA"/>
</dbReference>
<feature type="compositionally biased region" description="Basic residues" evidence="1">
    <location>
        <begin position="207"/>
        <end position="227"/>
    </location>
</feature>
<organism evidence="2 3">
    <name type="scientific">Saguinus oedipus</name>
    <name type="common">Cotton-top tamarin</name>
    <name type="synonym">Oedipomidas oedipus</name>
    <dbReference type="NCBI Taxonomy" id="9490"/>
    <lineage>
        <taxon>Eukaryota</taxon>
        <taxon>Metazoa</taxon>
        <taxon>Chordata</taxon>
        <taxon>Craniata</taxon>
        <taxon>Vertebrata</taxon>
        <taxon>Euteleostomi</taxon>
        <taxon>Mammalia</taxon>
        <taxon>Eutheria</taxon>
        <taxon>Euarchontoglires</taxon>
        <taxon>Primates</taxon>
        <taxon>Haplorrhini</taxon>
        <taxon>Platyrrhini</taxon>
        <taxon>Cebidae</taxon>
        <taxon>Callitrichinae</taxon>
        <taxon>Saguinus</taxon>
    </lineage>
</organism>
<sequence length="243" mass="25600">MVEQMHLNFMDEKDRIITAMYNEARARARSVPALFCPPAPCPGTTLGDPCPNHPSALSSRANRASLQQKQQWQKQHQPPSQGPTQGPEISQPRQGAVPRPSGSSDGPPGSPAPWAARPLSPAAAGGGRGCVEGAGLAGGLAPPTAPPPPHGPVGSPCLGHMSRPPASPGPAPRRPRRPRRHSLPPPFARLPSSSGRRCAALRCLKPGLRRGPWRSRPPRPAPTRRVRAQAMGLWLPPPPAPPG</sequence>
<accession>A0ABQ9UUU8</accession>
<feature type="compositionally biased region" description="Gly residues" evidence="1">
    <location>
        <begin position="124"/>
        <end position="138"/>
    </location>
</feature>
<gene>
    <name evidence="2" type="ORF">P7K49_021601</name>
</gene>
<feature type="compositionally biased region" description="Basic residues" evidence="1">
    <location>
        <begin position="173"/>
        <end position="182"/>
    </location>
</feature>
<name>A0ABQ9UUU8_SAGOE</name>
<proteinExistence type="predicted"/>
<feature type="region of interest" description="Disordered" evidence="1">
    <location>
        <begin position="50"/>
        <end position="243"/>
    </location>
</feature>
<dbReference type="Proteomes" id="UP001266305">
    <property type="component" value="Unassembled WGS sequence"/>
</dbReference>
<feature type="compositionally biased region" description="Low complexity" evidence="1">
    <location>
        <begin position="98"/>
        <end position="118"/>
    </location>
</feature>